<accession>A0A673MDM3</accession>
<keyword evidence="3 7" id="KW-0812">Transmembrane</keyword>
<reference evidence="9" key="2">
    <citation type="submission" date="2025-09" db="UniProtKB">
        <authorList>
            <consortium name="Ensembl"/>
        </authorList>
    </citation>
    <scope>IDENTIFICATION</scope>
</reference>
<dbReference type="InterPro" id="IPR021040">
    <property type="entry name" value="LRRC8_Pannexin-like"/>
</dbReference>
<evidence type="ECO:0000313" key="10">
    <source>
        <dbReference type="Proteomes" id="UP000472270"/>
    </source>
</evidence>
<keyword evidence="10" id="KW-1185">Reference proteome</keyword>
<feature type="domain" description="LRRC8 pannexin-like TM region" evidence="8">
    <location>
        <begin position="1"/>
        <end position="133"/>
    </location>
</feature>
<evidence type="ECO:0000256" key="1">
    <source>
        <dbReference type="ARBA" id="ARBA00004236"/>
    </source>
</evidence>
<dbReference type="Pfam" id="PF12534">
    <property type="entry name" value="Pannexin_like"/>
    <property type="match status" value="1"/>
</dbReference>
<comment type="subcellular location">
    <subcellularLocation>
        <location evidence="1">Cell membrane</location>
    </subcellularLocation>
</comment>
<evidence type="ECO:0000256" key="5">
    <source>
        <dbReference type="ARBA" id="ARBA00023136"/>
    </source>
</evidence>
<keyword evidence="5 7" id="KW-0472">Membrane</keyword>
<evidence type="ECO:0000256" key="3">
    <source>
        <dbReference type="ARBA" id="ARBA00022692"/>
    </source>
</evidence>
<dbReference type="Ensembl" id="ENSSRHT00000090680.1">
    <property type="protein sequence ID" value="ENSSRHP00000088299.1"/>
    <property type="gene ID" value="ENSSRHG00000043667.1"/>
</dbReference>
<organism evidence="9 10">
    <name type="scientific">Sinocyclocheilus rhinocerous</name>
    <dbReference type="NCBI Taxonomy" id="307959"/>
    <lineage>
        <taxon>Eukaryota</taxon>
        <taxon>Metazoa</taxon>
        <taxon>Chordata</taxon>
        <taxon>Craniata</taxon>
        <taxon>Vertebrata</taxon>
        <taxon>Euteleostomi</taxon>
        <taxon>Actinopterygii</taxon>
        <taxon>Neopterygii</taxon>
        <taxon>Teleostei</taxon>
        <taxon>Ostariophysi</taxon>
        <taxon>Cypriniformes</taxon>
        <taxon>Cyprinidae</taxon>
        <taxon>Cyprininae</taxon>
        <taxon>Sinocyclocheilus</taxon>
    </lineage>
</organism>
<keyword evidence="4 7" id="KW-1133">Transmembrane helix</keyword>
<evidence type="ECO:0000256" key="6">
    <source>
        <dbReference type="ARBA" id="ARBA00023157"/>
    </source>
</evidence>
<evidence type="ECO:0000256" key="7">
    <source>
        <dbReference type="SAM" id="Phobius"/>
    </source>
</evidence>
<reference evidence="9" key="1">
    <citation type="submission" date="2025-08" db="UniProtKB">
        <authorList>
            <consortium name="Ensembl"/>
        </authorList>
    </citation>
    <scope>IDENTIFICATION</scope>
</reference>
<protein>
    <recommendedName>
        <fullName evidence="8">LRRC8 pannexin-like TM region domain-containing protein</fullName>
    </recommendedName>
</protein>
<sequence length="146" mass="16950">MVASSFWFKFPGTSSKIELFVIILGKCFDSPWTTRAISEVYEERREERMVVWRKNTMTKSAADNNDDMVSLIRSSIKSSSDQKPSEATASLLDKKEGEQAKALFEKVRKFRTHVEEADLLYFMYVLQTALVPFFVLYSFDSRFVML</sequence>
<proteinExistence type="predicted"/>
<keyword evidence="6" id="KW-1015">Disulfide bond</keyword>
<feature type="transmembrane region" description="Helical" evidence="7">
    <location>
        <begin position="119"/>
        <end position="139"/>
    </location>
</feature>
<dbReference type="Proteomes" id="UP000472270">
    <property type="component" value="Unassembled WGS sequence"/>
</dbReference>
<evidence type="ECO:0000259" key="8">
    <source>
        <dbReference type="Pfam" id="PF12534"/>
    </source>
</evidence>
<evidence type="ECO:0000256" key="4">
    <source>
        <dbReference type="ARBA" id="ARBA00022989"/>
    </source>
</evidence>
<dbReference type="GO" id="GO:0005886">
    <property type="term" value="C:plasma membrane"/>
    <property type="evidence" value="ECO:0007669"/>
    <property type="project" value="UniProtKB-SubCell"/>
</dbReference>
<evidence type="ECO:0000313" key="9">
    <source>
        <dbReference type="Ensembl" id="ENSSRHP00000088299.1"/>
    </source>
</evidence>
<name>A0A673MDM3_9TELE</name>
<evidence type="ECO:0000256" key="2">
    <source>
        <dbReference type="ARBA" id="ARBA00022475"/>
    </source>
</evidence>
<dbReference type="AlphaFoldDB" id="A0A673MDM3"/>
<keyword evidence="2" id="KW-1003">Cell membrane</keyword>